<keyword evidence="2" id="KW-1185">Reference proteome</keyword>
<comment type="caution">
    <text evidence="1">The sequence shown here is derived from an EMBL/GenBank/DDBJ whole genome shotgun (WGS) entry which is preliminary data.</text>
</comment>
<evidence type="ECO:0000313" key="2">
    <source>
        <dbReference type="Proteomes" id="UP001620645"/>
    </source>
</evidence>
<gene>
    <name evidence="1" type="ORF">niasHS_000190</name>
</gene>
<evidence type="ECO:0000313" key="1">
    <source>
        <dbReference type="EMBL" id="KAL3100487.1"/>
    </source>
</evidence>
<dbReference type="EMBL" id="JBICCN010000030">
    <property type="protein sequence ID" value="KAL3100487.1"/>
    <property type="molecule type" value="Genomic_DNA"/>
</dbReference>
<protein>
    <submittedName>
        <fullName evidence="1">Uncharacterized protein</fullName>
    </submittedName>
</protein>
<proteinExistence type="predicted"/>
<accession>A0ABD2KC36</accession>
<reference evidence="1 2" key="1">
    <citation type="submission" date="2024-10" db="EMBL/GenBank/DDBJ databases">
        <authorList>
            <person name="Kim D."/>
        </authorList>
    </citation>
    <scope>NUCLEOTIDE SEQUENCE [LARGE SCALE GENOMIC DNA]</scope>
    <source>
        <strain evidence="1">Taebaek</strain>
    </source>
</reference>
<organism evidence="1 2">
    <name type="scientific">Heterodera schachtii</name>
    <name type="common">Sugarbeet cyst nematode worm</name>
    <name type="synonym">Tylenchus schachtii</name>
    <dbReference type="NCBI Taxonomy" id="97005"/>
    <lineage>
        <taxon>Eukaryota</taxon>
        <taxon>Metazoa</taxon>
        <taxon>Ecdysozoa</taxon>
        <taxon>Nematoda</taxon>
        <taxon>Chromadorea</taxon>
        <taxon>Rhabditida</taxon>
        <taxon>Tylenchina</taxon>
        <taxon>Tylenchomorpha</taxon>
        <taxon>Tylenchoidea</taxon>
        <taxon>Heteroderidae</taxon>
        <taxon>Heteroderinae</taxon>
        <taxon>Heterodera</taxon>
    </lineage>
</organism>
<name>A0ABD2KC36_HETSC</name>
<sequence>MPNWRFLPNNSFIVSIPLLMRLLILLGHLFASFNGAISCAGPILDANVRWQRHKVIVHTADELEWD</sequence>
<dbReference type="AlphaFoldDB" id="A0ABD2KC36"/>
<dbReference type="Proteomes" id="UP001620645">
    <property type="component" value="Unassembled WGS sequence"/>
</dbReference>